<dbReference type="Gene3D" id="1.25.40.10">
    <property type="entry name" value="Tetratricopeptide repeat domain"/>
    <property type="match status" value="1"/>
</dbReference>
<evidence type="ECO:0000256" key="1">
    <source>
        <dbReference type="ARBA" id="ARBA00022741"/>
    </source>
</evidence>
<dbReference type="EMBL" id="BAAANF010000027">
    <property type="protein sequence ID" value="GAA1717495.1"/>
    <property type="molecule type" value="Genomic_DNA"/>
</dbReference>
<keyword evidence="1" id="KW-0547">Nucleotide-binding</keyword>
<dbReference type="PROSITE" id="PS50043">
    <property type="entry name" value="HTH_LUXR_2"/>
    <property type="match status" value="1"/>
</dbReference>
<dbReference type="InterPro" id="IPR027417">
    <property type="entry name" value="P-loop_NTPase"/>
</dbReference>
<dbReference type="SUPFAM" id="SSF46894">
    <property type="entry name" value="C-terminal effector domain of the bipartite response regulators"/>
    <property type="match status" value="1"/>
</dbReference>
<dbReference type="RefSeq" id="WP_344164214.1">
    <property type="nucleotide sequence ID" value="NZ_BAAANF010000027.1"/>
</dbReference>
<dbReference type="Gene3D" id="3.40.50.300">
    <property type="entry name" value="P-loop containing nucleotide triphosphate hydrolases"/>
    <property type="match status" value="1"/>
</dbReference>
<dbReference type="Pfam" id="PF00196">
    <property type="entry name" value="GerE"/>
    <property type="match status" value="1"/>
</dbReference>
<accession>A0ABN2J3X5</accession>
<evidence type="ECO:0000259" key="3">
    <source>
        <dbReference type="PROSITE" id="PS50043"/>
    </source>
</evidence>
<name>A0ABN2J3X5_9ACTN</name>
<dbReference type="SUPFAM" id="SSF52540">
    <property type="entry name" value="P-loop containing nucleoside triphosphate hydrolases"/>
    <property type="match status" value="1"/>
</dbReference>
<dbReference type="SMART" id="SM00421">
    <property type="entry name" value="HTH_LUXR"/>
    <property type="match status" value="1"/>
</dbReference>
<dbReference type="Pfam" id="PF13191">
    <property type="entry name" value="AAA_16"/>
    <property type="match status" value="1"/>
</dbReference>
<dbReference type="InterPro" id="IPR036388">
    <property type="entry name" value="WH-like_DNA-bd_sf"/>
</dbReference>
<dbReference type="PANTHER" id="PTHR16305:SF35">
    <property type="entry name" value="TRANSCRIPTIONAL ACTIVATOR DOMAIN"/>
    <property type="match status" value="1"/>
</dbReference>
<comment type="caution">
    <text evidence="4">The sequence shown here is derived from an EMBL/GenBank/DDBJ whole genome shotgun (WGS) entry which is preliminary data.</text>
</comment>
<dbReference type="SUPFAM" id="SSF48452">
    <property type="entry name" value="TPR-like"/>
    <property type="match status" value="1"/>
</dbReference>
<dbReference type="InterPro" id="IPR041664">
    <property type="entry name" value="AAA_16"/>
</dbReference>
<dbReference type="InterPro" id="IPR011990">
    <property type="entry name" value="TPR-like_helical_dom_sf"/>
</dbReference>
<feature type="domain" description="HTH luxR-type" evidence="3">
    <location>
        <begin position="900"/>
        <end position="962"/>
    </location>
</feature>
<dbReference type="InterPro" id="IPR016032">
    <property type="entry name" value="Sig_transdc_resp-reg_C-effctor"/>
</dbReference>
<keyword evidence="5" id="KW-1185">Reference proteome</keyword>
<organism evidence="4 5">
    <name type="scientific">Kribbella yunnanensis</name>
    <dbReference type="NCBI Taxonomy" id="190194"/>
    <lineage>
        <taxon>Bacteria</taxon>
        <taxon>Bacillati</taxon>
        <taxon>Actinomycetota</taxon>
        <taxon>Actinomycetes</taxon>
        <taxon>Propionibacteriales</taxon>
        <taxon>Kribbellaceae</taxon>
        <taxon>Kribbella</taxon>
    </lineage>
</organism>
<reference evidence="4 5" key="1">
    <citation type="journal article" date="2019" name="Int. J. Syst. Evol. Microbiol.">
        <title>The Global Catalogue of Microorganisms (GCM) 10K type strain sequencing project: providing services to taxonomists for standard genome sequencing and annotation.</title>
        <authorList>
            <consortium name="The Broad Institute Genomics Platform"/>
            <consortium name="The Broad Institute Genome Sequencing Center for Infectious Disease"/>
            <person name="Wu L."/>
            <person name="Ma J."/>
        </authorList>
    </citation>
    <scope>NUCLEOTIDE SEQUENCE [LARGE SCALE GENOMIC DNA]</scope>
    <source>
        <strain evidence="4 5">JCM 14307</strain>
    </source>
</reference>
<dbReference type="PANTHER" id="PTHR16305">
    <property type="entry name" value="TESTICULAR SOLUBLE ADENYLYL CYCLASE"/>
    <property type="match status" value="1"/>
</dbReference>
<sequence>MPRSFLLRTSSPVLVGRSEELEVLVSTVPRRSTVVMIEGEAGIGKTRLVDELLAHPEVARLKVLVGHCQPLREPFPYGAVIEALRSLAPRITPTRSASADMSTGVGMHKAPATSLEMRKAHTNMTRLPTLSPLAGALRPLLPELADLLPPQPEPIGDPHAERHRTLRATREVLAAIGPAVLVVEDLQWADDGTRQLLRFLMADPPPNLSVVITYRREDLAGHLPLGTAYRPPDHVAGILLQLRPLDVDAVRVLAAAILEHEPVSEEFADRLHERTAGIPFVVEELLRSLHGTAARLPDEVEVPVLLRDAFADRLAGLPDLAHRIVHAAAVLGVPAGDEQLSVVAGIDPEHAELALIQLARAGVLHETRPNRYGFRHVLAQQAVYDSLEGPARRQLHLAAIDALRGTEPPPLVQLAEHSRRAGRRTDWLRYGEEAADRATEVGDPAVATGLLQQLLAEPDLPTREVDRLATKLGSVAYAGLDQHDPVATLDGVLSDHRLSTAARGEVRLLLGRLLVRQSGRITEARQTIGQAVDELAERPDLAARGAALLGTTFIGDTPLAEHLPWLERVEEYLVNCDQPEIRFSLLANLLGSRLSIGDPDVLSDLTALPTTVESQAERRQLARTRCNLADSCTTIGRFDQAREFLTSGIRLAAEAGSPFVVSTARSTEVRLDWYTGNWSGLAERATRLLGEYRDLLPVASELSLVLGLLAITRGEWPAAAEHLGRTGVHSPADAITPIAIGGFAGLARMWLAQDDLAAASAIVERGLQLVRRKDVWVWAADLVPGAVSTLLATGRVAEAGALTDEFAAGIAGRDAPLAQAALSSCRGEVTGDAEHYRSAEASYRALDAVYFAAQAAERAESRDLPALADWYDVLGATRDAARCRHDLRSRGTPAPSRRGRRGYGLELSPREQDVARLVSQGLTNREIAEVLFLSPRTVEQHVAKVLRKLGAVSRSELGRITG</sequence>
<dbReference type="CDD" id="cd06170">
    <property type="entry name" value="LuxR_C_like"/>
    <property type="match status" value="1"/>
</dbReference>
<dbReference type="InterPro" id="IPR000792">
    <property type="entry name" value="Tscrpt_reg_LuxR_C"/>
</dbReference>
<evidence type="ECO:0000256" key="2">
    <source>
        <dbReference type="ARBA" id="ARBA00022840"/>
    </source>
</evidence>
<evidence type="ECO:0000313" key="5">
    <source>
        <dbReference type="Proteomes" id="UP001500280"/>
    </source>
</evidence>
<gene>
    <name evidence="4" type="ORF">GCM10009745_77800</name>
</gene>
<dbReference type="PRINTS" id="PR00038">
    <property type="entry name" value="HTHLUXR"/>
</dbReference>
<protein>
    <submittedName>
        <fullName evidence="4">LuxR family transcriptional regulator</fullName>
    </submittedName>
</protein>
<dbReference type="Proteomes" id="UP001500280">
    <property type="component" value="Unassembled WGS sequence"/>
</dbReference>
<dbReference type="Gene3D" id="1.10.10.10">
    <property type="entry name" value="Winged helix-like DNA-binding domain superfamily/Winged helix DNA-binding domain"/>
    <property type="match status" value="1"/>
</dbReference>
<keyword evidence="2" id="KW-0067">ATP-binding</keyword>
<evidence type="ECO:0000313" key="4">
    <source>
        <dbReference type="EMBL" id="GAA1717495.1"/>
    </source>
</evidence>
<proteinExistence type="predicted"/>